<organism evidence="1 2">
    <name type="scientific">Dioscorea alata</name>
    <name type="common">Purple yam</name>
    <dbReference type="NCBI Taxonomy" id="55571"/>
    <lineage>
        <taxon>Eukaryota</taxon>
        <taxon>Viridiplantae</taxon>
        <taxon>Streptophyta</taxon>
        <taxon>Embryophyta</taxon>
        <taxon>Tracheophyta</taxon>
        <taxon>Spermatophyta</taxon>
        <taxon>Magnoliopsida</taxon>
        <taxon>Liliopsida</taxon>
        <taxon>Dioscoreales</taxon>
        <taxon>Dioscoreaceae</taxon>
        <taxon>Dioscorea</taxon>
    </lineage>
</organism>
<proteinExistence type="predicted"/>
<name>A0ACB7WW63_DIOAL</name>
<reference evidence="2" key="1">
    <citation type="journal article" date="2022" name="Nat. Commun.">
        <title>Chromosome evolution and the genetic basis of agronomically important traits in greater yam.</title>
        <authorList>
            <person name="Bredeson J.V."/>
            <person name="Lyons J.B."/>
            <person name="Oniyinde I.O."/>
            <person name="Okereke N.R."/>
            <person name="Kolade O."/>
            <person name="Nnabue I."/>
            <person name="Nwadili C.O."/>
            <person name="Hribova E."/>
            <person name="Parker M."/>
            <person name="Nwogha J."/>
            <person name="Shu S."/>
            <person name="Carlson J."/>
            <person name="Kariba R."/>
            <person name="Muthemba S."/>
            <person name="Knop K."/>
            <person name="Barton G.J."/>
            <person name="Sherwood A.V."/>
            <person name="Lopez-Montes A."/>
            <person name="Asiedu R."/>
            <person name="Jamnadass R."/>
            <person name="Muchugi A."/>
            <person name="Goodstein D."/>
            <person name="Egesi C.N."/>
            <person name="Featherston J."/>
            <person name="Asfaw A."/>
            <person name="Simpson G.G."/>
            <person name="Dolezel J."/>
            <person name="Hendre P.S."/>
            <person name="Van Deynze A."/>
            <person name="Kumar P.L."/>
            <person name="Obidiegwu J.E."/>
            <person name="Bhattacharjee R."/>
            <person name="Rokhsar D.S."/>
        </authorList>
    </citation>
    <scope>NUCLEOTIDE SEQUENCE [LARGE SCALE GENOMIC DNA]</scope>
    <source>
        <strain evidence="2">cv. TDa95/00328</strain>
    </source>
</reference>
<comment type="caution">
    <text evidence="1">The sequence shown here is derived from an EMBL/GenBank/DDBJ whole genome shotgun (WGS) entry which is preliminary data.</text>
</comment>
<gene>
    <name evidence="1" type="ORF">IHE45_01G083300</name>
</gene>
<sequence>MDAIPTSISTLRTTSSFIPSNPPPLLLKPNPYLYRSRSHKSTKPSPPPPPPPSSIQTLKPPSLLISSSFSPPPISFSSKQHHKASTGYAAALLDASRCQNSIHAVYNDVHKLMHVLHDTKSMKIALKSGSFAKQLVVLVKMLVKKGKSSLVLEVLDEFIKLYDELTFTPVMLVSSNNI</sequence>
<evidence type="ECO:0000313" key="1">
    <source>
        <dbReference type="EMBL" id="KAH7692703.1"/>
    </source>
</evidence>
<accession>A0ACB7WW63</accession>
<protein>
    <submittedName>
        <fullName evidence="1">ATPase OSCP/delta subunit protein</fullName>
    </submittedName>
</protein>
<keyword evidence="2" id="KW-1185">Reference proteome</keyword>
<dbReference type="EMBL" id="CM037011">
    <property type="protein sequence ID" value="KAH7692703.1"/>
    <property type="molecule type" value="Genomic_DNA"/>
</dbReference>
<dbReference type="Proteomes" id="UP000827976">
    <property type="component" value="Chromosome 1"/>
</dbReference>
<evidence type="ECO:0000313" key="2">
    <source>
        <dbReference type="Proteomes" id="UP000827976"/>
    </source>
</evidence>